<evidence type="ECO:0000313" key="3">
    <source>
        <dbReference type="Proteomes" id="UP001050691"/>
    </source>
</evidence>
<name>A0AAV5AL46_9AGAM</name>
<keyword evidence="3" id="KW-1185">Reference proteome</keyword>
<dbReference type="InterPro" id="IPR036208">
    <property type="entry name" value="VHL_sf"/>
</dbReference>
<dbReference type="Pfam" id="PF01847">
    <property type="entry name" value="VHL"/>
    <property type="match status" value="1"/>
</dbReference>
<dbReference type="EMBL" id="BPWL01000010">
    <property type="protein sequence ID" value="GJJ14482.1"/>
    <property type="molecule type" value="Genomic_DNA"/>
</dbReference>
<dbReference type="SUPFAM" id="SSF49468">
    <property type="entry name" value="VHL"/>
    <property type="match status" value="2"/>
</dbReference>
<organism evidence="2 3">
    <name type="scientific">Clathrus columnatus</name>
    <dbReference type="NCBI Taxonomy" id="1419009"/>
    <lineage>
        <taxon>Eukaryota</taxon>
        <taxon>Fungi</taxon>
        <taxon>Dikarya</taxon>
        <taxon>Basidiomycota</taxon>
        <taxon>Agaricomycotina</taxon>
        <taxon>Agaricomycetes</taxon>
        <taxon>Phallomycetidae</taxon>
        <taxon>Phallales</taxon>
        <taxon>Clathraceae</taxon>
        <taxon>Clathrus</taxon>
    </lineage>
</organism>
<dbReference type="Gene3D" id="2.60.40.780">
    <property type="entry name" value="von Hippel-Lindau disease tumour suppressor, beta domain"/>
    <property type="match status" value="2"/>
</dbReference>
<dbReference type="Proteomes" id="UP001050691">
    <property type="component" value="Unassembled WGS sequence"/>
</dbReference>
<accession>A0AAV5AL46</accession>
<comment type="caution">
    <text evidence="2">The sequence shown here is derived from an EMBL/GenBank/DDBJ whole genome shotgun (WGS) entry which is preliminary data.</text>
</comment>
<evidence type="ECO:0000313" key="2">
    <source>
        <dbReference type="EMBL" id="GJJ14482.1"/>
    </source>
</evidence>
<reference evidence="2" key="1">
    <citation type="submission" date="2021-10" db="EMBL/GenBank/DDBJ databases">
        <title>De novo Genome Assembly of Clathrus columnatus (Basidiomycota, Fungi) Using Illumina and Nanopore Sequence Data.</title>
        <authorList>
            <person name="Ogiso-Tanaka E."/>
            <person name="Itagaki H."/>
            <person name="Hosoya T."/>
            <person name="Hosaka K."/>
        </authorList>
    </citation>
    <scope>NUCLEOTIDE SEQUENCE</scope>
    <source>
        <strain evidence="2">MO-923</strain>
    </source>
</reference>
<dbReference type="InterPro" id="IPR037140">
    <property type="entry name" value="VHL_beta_dom_sf"/>
</dbReference>
<dbReference type="InterPro" id="IPR024053">
    <property type="entry name" value="VHL_beta_dom"/>
</dbReference>
<proteinExistence type="predicted"/>
<protein>
    <recommendedName>
        <fullName evidence="1">von Hippel-Lindau disease tumour suppressor beta domain-containing protein</fullName>
    </recommendedName>
</protein>
<evidence type="ECO:0000259" key="1">
    <source>
        <dbReference type="Pfam" id="PF01847"/>
    </source>
</evidence>
<sequence>MEADANVNWIGFNGERKPYKTLGPGESYRQKTFVTHPWEVVAGDDVIHFLPTVKAEYTAVIGTADKPKLTPLGYSESKSLHSKGNKATSITFFNANDSEANVFWIDTQGKHQLYKTLKSKEEYDQDTFLDHPWEVVVGESVAYYMPIDSDAKVFIE</sequence>
<dbReference type="AlphaFoldDB" id="A0AAV5AL46"/>
<gene>
    <name evidence="2" type="ORF">Clacol_008746</name>
</gene>
<feature type="domain" description="von Hippel-Lindau disease tumour suppressor beta" evidence="1">
    <location>
        <begin position="8"/>
        <end position="38"/>
    </location>
</feature>